<name>A0ABN2NRZ9_9ACTN</name>
<sequence>MVGDLIRLKFTILGHSTQGLRITRWVVAPLAVLATWAAVLAAGSDGARHDVLLVVLALWGTGWALGPVLTSGAGVLRPEWFAHLPLNRRWLGVALMITVCVGVGPAVTLLSLAVLGAHAYLLSPPSLAVAAVALPLLLVAVVATSRVVYALLGAAMGSRLGVAMSGIQYGALIAGLMVGWVALSAVGEGIAGLVRDGLPDTAARVLEALPTSWPVLAVEAGAEGRWGTAAGLLLALAAAAAIPSALCALLLTPRTRNATPHRRRPPLGTGVLTTRPLLPDTPAWSVAGKELRQWWRDPWRSLELQCGVWTGVFIALIGIVAGIPQMLPFAGVSVAFMAALVACNLYGQDGTALWQTVVGADENTARHDIRGRQFALLLLCGPAALLMTAVFTVLSGQHWAWPYALGLLAALLGAGTGVAVLLSVIAATPGVDPKYRIGPNDAGDVSYQVWIAMYGTGLLIIPTFAALVTGLAAGGGALAWLTVPVGLANGAGAAWFLGRLAHRRLAARLPETFVRLRHGKATALQQLPPGSDWLDRMERAATRTNTERKPVGS</sequence>
<feature type="transmembrane region" description="Helical" evidence="1">
    <location>
        <begin position="329"/>
        <end position="347"/>
    </location>
</feature>
<accession>A0ABN2NRZ9</accession>
<feature type="transmembrane region" description="Helical" evidence="1">
    <location>
        <begin position="478"/>
        <end position="498"/>
    </location>
</feature>
<dbReference type="RefSeq" id="WP_344258164.1">
    <property type="nucleotide sequence ID" value="NZ_BAAAMJ010000003.1"/>
</dbReference>
<evidence type="ECO:0008006" key="4">
    <source>
        <dbReference type="Google" id="ProtNLM"/>
    </source>
</evidence>
<gene>
    <name evidence="2" type="ORF">GCM10009716_03120</name>
</gene>
<comment type="caution">
    <text evidence="2">The sequence shown here is derived from an EMBL/GenBank/DDBJ whole genome shotgun (WGS) entry which is preliminary data.</text>
</comment>
<feature type="transmembrane region" description="Helical" evidence="1">
    <location>
        <begin position="400"/>
        <end position="428"/>
    </location>
</feature>
<keyword evidence="1" id="KW-1133">Transmembrane helix</keyword>
<reference evidence="2 3" key="1">
    <citation type="journal article" date="2019" name="Int. J. Syst. Evol. Microbiol.">
        <title>The Global Catalogue of Microorganisms (GCM) 10K type strain sequencing project: providing services to taxonomists for standard genome sequencing and annotation.</title>
        <authorList>
            <consortium name="The Broad Institute Genomics Platform"/>
            <consortium name="The Broad Institute Genome Sequencing Center for Infectious Disease"/>
            <person name="Wu L."/>
            <person name="Ma J."/>
        </authorList>
    </citation>
    <scope>NUCLEOTIDE SEQUENCE [LARGE SCALE GENOMIC DNA]</scope>
    <source>
        <strain evidence="2 3">JCM 13581</strain>
    </source>
</reference>
<organism evidence="2 3">
    <name type="scientific">Streptomyces sodiiphilus</name>
    <dbReference type="NCBI Taxonomy" id="226217"/>
    <lineage>
        <taxon>Bacteria</taxon>
        <taxon>Bacillati</taxon>
        <taxon>Actinomycetota</taxon>
        <taxon>Actinomycetes</taxon>
        <taxon>Kitasatosporales</taxon>
        <taxon>Streptomycetaceae</taxon>
        <taxon>Streptomyces</taxon>
    </lineage>
</organism>
<evidence type="ECO:0000313" key="2">
    <source>
        <dbReference type="EMBL" id="GAA1896467.1"/>
    </source>
</evidence>
<feature type="transmembrane region" description="Helical" evidence="1">
    <location>
        <begin position="127"/>
        <end position="149"/>
    </location>
</feature>
<feature type="transmembrane region" description="Helical" evidence="1">
    <location>
        <begin position="51"/>
        <end position="69"/>
    </location>
</feature>
<evidence type="ECO:0000313" key="3">
    <source>
        <dbReference type="Proteomes" id="UP001501303"/>
    </source>
</evidence>
<dbReference type="Proteomes" id="UP001501303">
    <property type="component" value="Unassembled WGS sequence"/>
</dbReference>
<keyword evidence="3" id="KW-1185">Reference proteome</keyword>
<feature type="transmembrane region" description="Helical" evidence="1">
    <location>
        <begin position="21"/>
        <end position="39"/>
    </location>
</feature>
<feature type="transmembrane region" description="Helical" evidence="1">
    <location>
        <begin position="90"/>
        <end position="121"/>
    </location>
</feature>
<feature type="transmembrane region" description="Helical" evidence="1">
    <location>
        <begin position="302"/>
        <end position="323"/>
    </location>
</feature>
<protein>
    <recommendedName>
        <fullName evidence="4">ABC-2 type transport system permease protein</fullName>
    </recommendedName>
</protein>
<feature type="transmembrane region" description="Helical" evidence="1">
    <location>
        <begin position="229"/>
        <end position="252"/>
    </location>
</feature>
<keyword evidence="1" id="KW-0812">Transmembrane</keyword>
<evidence type="ECO:0000256" key="1">
    <source>
        <dbReference type="SAM" id="Phobius"/>
    </source>
</evidence>
<dbReference type="EMBL" id="BAAAMJ010000003">
    <property type="protein sequence ID" value="GAA1896467.1"/>
    <property type="molecule type" value="Genomic_DNA"/>
</dbReference>
<proteinExistence type="predicted"/>
<keyword evidence="1" id="KW-0472">Membrane</keyword>
<feature type="transmembrane region" description="Helical" evidence="1">
    <location>
        <begin position="161"/>
        <end position="183"/>
    </location>
</feature>
<feature type="transmembrane region" description="Helical" evidence="1">
    <location>
        <begin position="449"/>
        <end position="472"/>
    </location>
</feature>
<feature type="transmembrane region" description="Helical" evidence="1">
    <location>
        <begin position="374"/>
        <end position="394"/>
    </location>
</feature>